<feature type="domain" description="FAD/NAD(P)-binding" evidence="13">
    <location>
        <begin position="213"/>
        <end position="504"/>
    </location>
</feature>
<keyword evidence="7 11" id="KW-0520">NAD</keyword>
<dbReference type="GO" id="GO:0032991">
    <property type="term" value="C:protein-containing complex"/>
    <property type="evidence" value="ECO:0007669"/>
    <property type="project" value="UniProtKB-ARBA"/>
</dbReference>
<dbReference type="GO" id="GO:0016668">
    <property type="term" value="F:oxidoreductase activity, acting on a sulfur group of donors, NAD(P) as acceptor"/>
    <property type="evidence" value="ECO:0007669"/>
    <property type="project" value="UniProtKB-ARBA"/>
</dbReference>
<feature type="binding site" evidence="11">
    <location>
        <begin position="478"/>
        <end position="488"/>
    </location>
    <ligand>
        <name>FAD</name>
        <dbReference type="ChEBI" id="CHEBI:57692"/>
    </ligand>
</feature>
<comment type="function">
    <text evidence="10">Serves to protect the cell against DNA damage by alkyl hydroperoxides. It can use either NADH or NADPH as electron donor for direct reduction of redox dyes or of alkyl hydroperoxides when combined with the AhpC protein.</text>
</comment>
<keyword evidence="4" id="KW-0285">Flavoprotein</keyword>
<keyword evidence="16" id="KW-1185">Reference proteome</keyword>
<feature type="domain" description="Thioredoxin-like fold" evidence="14">
    <location>
        <begin position="126"/>
        <end position="194"/>
    </location>
</feature>
<dbReference type="GO" id="GO:0102039">
    <property type="term" value="F:NADH-dependent peroxiredoxin activity"/>
    <property type="evidence" value="ECO:0007669"/>
    <property type="project" value="InterPro"/>
</dbReference>
<dbReference type="InterPro" id="IPR044142">
    <property type="entry name" value="AhpF_NTD_N"/>
</dbReference>
<dbReference type="PRINTS" id="PR00469">
    <property type="entry name" value="PNDRDTASEII"/>
</dbReference>
<dbReference type="InterPro" id="IPR012336">
    <property type="entry name" value="Thioredoxin-like_fold"/>
</dbReference>
<evidence type="ECO:0000259" key="13">
    <source>
        <dbReference type="Pfam" id="PF07992"/>
    </source>
</evidence>
<dbReference type="Gene3D" id="3.40.30.80">
    <property type="match status" value="1"/>
</dbReference>
<dbReference type="EMBL" id="JMPR01000028">
    <property type="protein sequence ID" value="KFD19846.1"/>
    <property type="molecule type" value="Genomic_DNA"/>
</dbReference>
<dbReference type="Gene3D" id="3.50.50.60">
    <property type="entry name" value="FAD/NAD(P)-binding domain"/>
    <property type="match status" value="2"/>
</dbReference>
<dbReference type="SUPFAM" id="SSF52833">
    <property type="entry name" value="Thioredoxin-like"/>
    <property type="match status" value="2"/>
</dbReference>
<dbReference type="SUPFAM" id="SSF51905">
    <property type="entry name" value="FAD/NAD(P)-binding domain"/>
    <property type="match status" value="1"/>
</dbReference>
<dbReference type="PANTHER" id="PTHR48105">
    <property type="entry name" value="THIOREDOXIN REDUCTASE 1-RELATED-RELATED"/>
    <property type="match status" value="1"/>
</dbReference>
<dbReference type="eggNOG" id="COG3634">
    <property type="taxonomic scope" value="Bacteria"/>
</dbReference>
<sequence>MLDTTLKNQLSSYLEKLTRPVELIASLDDSKASAEVGELLEQITGLSDKISLRREDALFSRQPSFMIAQAGQTYGPVFSGSPLGHEFTSLVLALLQTGGHPSKESQQLLSQVAELDSDLHFETYYSLSCHNCPDVVQALNLMAILNPKVTHTAIDGGVFREEVEQRQVMGVPAVFLNGQSFAQGRLSLSEIVSKVDTNAGKKAAEALNQRPPYDVLIVGSGPAGVAAAVYAARKGIRTGLIGERFGGQVLDTVDIENYISVPKTEGGRLAGALRQHVDDYRIDVIEAQSVSRLLPAETAGELHRLTTGSGATLSAKSVILATGARWRNMNVPGEEAYRTRGVTYCPHCDGPLFKGKRVAVIGGGNSGAEAAIDLAGLTEHVTLLEFAPEMKADKVLRDKLHSLPNVEVILNAQTREVVGDGQQVTGLQYQDRLSGELHSVALSGIFVQIGLLPNTGWLTDTLSLNRFGEIEIDSKCETSRKGIFAAGDCTTVPYKQIIVACGEGAKASLSAFDYLIRTPSLNG</sequence>
<evidence type="ECO:0000256" key="4">
    <source>
        <dbReference type="ARBA" id="ARBA00022630"/>
    </source>
</evidence>
<evidence type="ECO:0000313" key="16">
    <source>
        <dbReference type="Proteomes" id="UP000028602"/>
    </source>
</evidence>
<keyword evidence="11" id="KW-0521">NADP</keyword>
<gene>
    <name evidence="15" type="primary">ahpF</name>
    <name evidence="15" type="ORF">GTPT_1779</name>
</gene>
<comment type="caution">
    <text evidence="15">The sequence shown here is derived from an EMBL/GenBank/DDBJ whole genome shotgun (WGS) entry which is preliminary data.</text>
</comment>
<dbReference type="GO" id="GO:0051287">
    <property type="term" value="F:NAD binding"/>
    <property type="evidence" value="ECO:0007669"/>
    <property type="project" value="InterPro"/>
</dbReference>
<evidence type="ECO:0000256" key="5">
    <source>
        <dbReference type="ARBA" id="ARBA00022827"/>
    </source>
</evidence>
<proteinExistence type="inferred from homology"/>
<feature type="disulfide bond" description="Redox-active" evidence="12">
    <location>
        <begin position="345"/>
        <end position="348"/>
    </location>
</feature>
<dbReference type="InterPro" id="IPR008255">
    <property type="entry name" value="Pyr_nucl-diS_OxRdtase_2_AS"/>
</dbReference>
<accession>A0A085JHA0</accession>
<dbReference type="GO" id="GO:0050660">
    <property type="term" value="F:flavin adenine dinucleotide binding"/>
    <property type="evidence" value="ECO:0007669"/>
    <property type="project" value="InterPro"/>
</dbReference>
<dbReference type="FunFam" id="3.50.50.60:FF:000007">
    <property type="entry name" value="Alkyl hydroperoxide reductase, F subunit"/>
    <property type="match status" value="1"/>
</dbReference>
<dbReference type="RefSeq" id="WP_029989588.1">
    <property type="nucleotide sequence ID" value="NZ_ATMJ01000005.1"/>
</dbReference>
<keyword evidence="9 12" id="KW-0676">Redox-active center</keyword>
<evidence type="ECO:0000256" key="6">
    <source>
        <dbReference type="ARBA" id="ARBA00023002"/>
    </source>
</evidence>
<evidence type="ECO:0000259" key="14">
    <source>
        <dbReference type="Pfam" id="PF13192"/>
    </source>
</evidence>
<evidence type="ECO:0000256" key="9">
    <source>
        <dbReference type="ARBA" id="ARBA00023284"/>
    </source>
</evidence>
<dbReference type="Pfam" id="PF07992">
    <property type="entry name" value="Pyr_redox_2"/>
    <property type="match status" value="1"/>
</dbReference>
<dbReference type="InterPro" id="IPR012081">
    <property type="entry name" value="Alkyl_hydroperoxide_Rdtase_suF"/>
</dbReference>
<dbReference type="InterPro" id="IPR023753">
    <property type="entry name" value="FAD/NAD-binding_dom"/>
</dbReference>
<evidence type="ECO:0000256" key="8">
    <source>
        <dbReference type="ARBA" id="ARBA00023157"/>
    </source>
</evidence>
<feature type="binding site" evidence="11">
    <location>
        <begin position="357"/>
        <end position="371"/>
    </location>
    <ligand>
        <name>NAD(+)</name>
        <dbReference type="ChEBI" id="CHEBI:57540"/>
    </ligand>
</feature>
<dbReference type="CDD" id="cd02974">
    <property type="entry name" value="AhpF_NTD_N"/>
    <property type="match status" value="1"/>
</dbReference>
<feature type="binding site" evidence="11">
    <location>
        <begin position="214"/>
        <end position="229"/>
    </location>
    <ligand>
        <name>FAD</name>
        <dbReference type="ChEBI" id="CHEBI:57692"/>
    </ligand>
</feature>
<dbReference type="CDD" id="cd03026">
    <property type="entry name" value="AhpF_NTD_C"/>
    <property type="match status" value="1"/>
</dbReference>
<dbReference type="OrthoDB" id="9806179at2"/>
<evidence type="ECO:0000256" key="2">
    <source>
        <dbReference type="ARBA" id="ARBA00011738"/>
    </source>
</evidence>
<comment type="cofactor">
    <cofactor evidence="11">
        <name>FAD</name>
        <dbReference type="ChEBI" id="CHEBI:57692"/>
    </cofactor>
    <text evidence="11">Binds 1 FAD per subunit.</text>
</comment>
<keyword evidence="5 11" id="KW-0274">FAD</keyword>
<keyword evidence="6 15" id="KW-0560">Oxidoreductase</keyword>
<organism evidence="15 16">
    <name type="scientific">Tatumella ptyseos ATCC 33301</name>
    <dbReference type="NCBI Taxonomy" id="1005995"/>
    <lineage>
        <taxon>Bacteria</taxon>
        <taxon>Pseudomonadati</taxon>
        <taxon>Pseudomonadota</taxon>
        <taxon>Gammaproteobacteria</taxon>
        <taxon>Enterobacterales</taxon>
        <taxon>Erwiniaceae</taxon>
        <taxon>Tatumella</taxon>
    </lineage>
</organism>
<evidence type="ECO:0000256" key="12">
    <source>
        <dbReference type="PIRSR" id="PIRSR000238-2"/>
    </source>
</evidence>
<evidence type="ECO:0000256" key="1">
    <source>
        <dbReference type="ARBA" id="ARBA00009333"/>
    </source>
</evidence>
<dbReference type="InterPro" id="IPR036188">
    <property type="entry name" value="FAD/NAD-bd_sf"/>
</dbReference>
<evidence type="ECO:0000313" key="15">
    <source>
        <dbReference type="EMBL" id="KFD19846.1"/>
    </source>
</evidence>
<evidence type="ECO:0000256" key="7">
    <source>
        <dbReference type="ARBA" id="ARBA00023027"/>
    </source>
</evidence>
<dbReference type="InterPro" id="IPR036249">
    <property type="entry name" value="Thioredoxin-like_sf"/>
</dbReference>
<dbReference type="Proteomes" id="UP000028602">
    <property type="component" value="Unassembled WGS sequence"/>
</dbReference>
<name>A0A085JHA0_9GAMM</name>
<dbReference type="NCBIfam" id="TIGR03140">
    <property type="entry name" value="AhpF"/>
    <property type="match status" value="1"/>
</dbReference>
<dbReference type="PIRSF" id="PIRSF000238">
    <property type="entry name" value="AhpF"/>
    <property type="match status" value="1"/>
</dbReference>
<dbReference type="PROSITE" id="PS51354">
    <property type="entry name" value="GLUTAREDOXIN_2"/>
    <property type="match status" value="1"/>
</dbReference>
<dbReference type="InterPro" id="IPR044141">
    <property type="entry name" value="AhpF_NTD_C"/>
</dbReference>
<evidence type="ECO:0000256" key="11">
    <source>
        <dbReference type="PIRSR" id="PIRSR000238-1"/>
    </source>
</evidence>
<comment type="subunit">
    <text evidence="2">Homodimer.</text>
</comment>
<evidence type="ECO:0000256" key="3">
    <source>
        <dbReference type="ARBA" id="ARBA00020059"/>
    </source>
</evidence>
<dbReference type="Pfam" id="PF13192">
    <property type="entry name" value="Thioredoxin_3"/>
    <property type="match status" value="1"/>
</dbReference>
<dbReference type="AlphaFoldDB" id="A0A085JHA0"/>
<dbReference type="PROSITE" id="PS00573">
    <property type="entry name" value="PYRIDINE_REDOX_2"/>
    <property type="match status" value="1"/>
</dbReference>
<dbReference type="InterPro" id="IPR050097">
    <property type="entry name" value="Ferredoxin-NADP_redctase_2"/>
</dbReference>
<keyword evidence="8 12" id="KW-1015">Disulfide bond</keyword>
<reference evidence="15 16" key="1">
    <citation type="submission" date="2014-05" db="EMBL/GenBank/DDBJ databases">
        <title>ATOL: Assembling a taxonomically balanced genome-scale reconstruction of the evolutionary history of the Enterobacteriaceae.</title>
        <authorList>
            <person name="Plunkett G.III."/>
            <person name="Neeno-Eckwall E.C."/>
            <person name="Glasner J.D."/>
            <person name="Perna N.T."/>
        </authorList>
    </citation>
    <scope>NUCLEOTIDE SEQUENCE [LARGE SCALE GENOMIC DNA]</scope>
    <source>
        <strain evidence="15 16">ATCC 33301</strain>
    </source>
</reference>
<evidence type="ECO:0000256" key="10">
    <source>
        <dbReference type="ARBA" id="ARBA00024806"/>
    </source>
</evidence>
<dbReference type="GO" id="GO:0000302">
    <property type="term" value="P:response to reactive oxygen species"/>
    <property type="evidence" value="ECO:0007669"/>
    <property type="project" value="InterPro"/>
</dbReference>
<protein>
    <recommendedName>
        <fullName evidence="3">Alkyl hydroperoxide reductase subunit F</fullName>
    </recommendedName>
</protein>
<comment type="similarity">
    <text evidence="1">Belongs to the class-II pyridine nucleotide-disulfide oxidoreductase family.</text>
</comment>
<dbReference type="PRINTS" id="PR00368">
    <property type="entry name" value="FADPNR"/>
</dbReference>
<dbReference type="GO" id="GO:0005829">
    <property type="term" value="C:cytosol"/>
    <property type="evidence" value="ECO:0007669"/>
    <property type="project" value="UniProtKB-ARBA"/>
</dbReference>